<dbReference type="InterPro" id="IPR037401">
    <property type="entry name" value="SnoaL-like"/>
</dbReference>
<organism evidence="2 3">
    <name type="scientific">Thermopolyspora flexuosa</name>
    <dbReference type="NCBI Taxonomy" id="103836"/>
    <lineage>
        <taxon>Bacteria</taxon>
        <taxon>Bacillati</taxon>
        <taxon>Actinomycetota</taxon>
        <taxon>Actinomycetes</taxon>
        <taxon>Streptosporangiales</taxon>
        <taxon>Streptosporangiaceae</taxon>
        <taxon>Thermopolyspora</taxon>
    </lineage>
</organism>
<dbReference type="InterPro" id="IPR015946">
    <property type="entry name" value="KH_dom-like_a/b"/>
</dbReference>
<dbReference type="InterPro" id="IPR036102">
    <property type="entry name" value="OsmC/Ohrsf"/>
</dbReference>
<reference evidence="2 3" key="1">
    <citation type="submission" date="2019-06" db="EMBL/GenBank/DDBJ databases">
        <title>Sequencing the genomes of 1000 actinobacteria strains.</title>
        <authorList>
            <person name="Klenk H.-P."/>
        </authorList>
    </citation>
    <scope>NUCLEOTIDE SEQUENCE [LARGE SCALE GENOMIC DNA]</scope>
    <source>
        <strain evidence="2 3">DSM 43186</strain>
    </source>
</reference>
<dbReference type="SUPFAM" id="SSF82784">
    <property type="entry name" value="OsmC-like"/>
    <property type="match status" value="1"/>
</dbReference>
<evidence type="ECO:0000259" key="1">
    <source>
        <dbReference type="Pfam" id="PF12680"/>
    </source>
</evidence>
<keyword evidence="3" id="KW-1185">Reference proteome</keyword>
<evidence type="ECO:0000313" key="3">
    <source>
        <dbReference type="Proteomes" id="UP000319213"/>
    </source>
</evidence>
<proteinExistence type="predicted"/>
<gene>
    <name evidence="2" type="ORF">FHX40_0147</name>
</gene>
<dbReference type="InterPro" id="IPR003718">
    <property type="entry name" value="OsmC/Ohr_fam"/>
</dbReference>
<comment type="caution">
    <text evidence="2">The sequence shown here is derived from an EMBL/GenBank/DDBJ whole genome shotgun (WGS) entry which is preliminary data.</text>
</comment>
<dbReference type="RefSeq" id="WP_142257806.1">
    <property type="nucleotide sequence ID" value="NZ_BMPV01000004.1"/>
</dbReference>
<evidence type="ECO:0000313" key="2">
    <source>
        <dbReference type="EMBL" id="TQM73504.1"/>
    </source>
</evidence>
<feature type="domain" description="SnoaL-like" evidence="1">
    <location>
        <begin position="15"/>
        <end position="118"/>
    </location>
</feature>
<dbReference type="InterPro" id="IPR032710">
    <property type="entry name" value="NTF2-like_dom_sf"/>
</dbReference>
<dbReference type="EMBL" id="VFPQ01000001">
    <property type="protein sequence ID" value="TQM73504.1"/>
    <property type="molecule type" value="Genomic_DNA"/>
</dbReference>
<dbReference type="Gene3D" id="3.30.300.20">
    <property type="match status" value="1"/>
</dbReference>
<dbReference type="Pfam" id="PF12680">
    <property type="entry name" value="SnoaL_2"/>
    <property type="match status" value="1"/>
</dbReference>
<dbReference type="AlphaFoldDB" id="A0A543ISE2"/>
<dbReference type="GO" id="GO:0004601">
    <property type="term" value="F:peroxidase activity"/>
    <property type="evidence" value="ECO:0007669"/>
    <property type="project" value="InterPro"/>
</dbReference>
<dbReference type="OrthoDB" id="8635217at2"/>
<dbReference type="InterPro" id="IPR019904">
    <property type="entry name" value="Peroxiredoxin_OsmC"/>
</dbReference>
<dbReference type="GO" id="GO:0006979">
    <property type="term" value="P:response to oxidative stress"/>
    <property type="evidence" value="ECO:0007669"/>
    <property type="project" value="InterPro"/>
</dbReference>
<sequence length="315" mass="33419">MSGQSGDTDAAIAVVEDFLAAVGRGDHAAAAKHLADDVVMIFPGGRRYTTLEELAAASARRYRWVDKHRTEYEAFRDGGGDVVVWSMGTLYGENNAGVRYDGVRYVDRFRLRDGRIVEQRVWNDLEISGVLRARTPEEIEPQWRAADAPPADAKPTVPTAVPTALVRRTAQATWQGALRGGAGSLGFGSGAAGPLPISLETRKRSGDAAATSPEELLAAAHAACFAMALRGALDAARPDASPDGQSVEVTGTCVLRIDASGWTIDAIRLEVSARGVPRDVLDAALPVAERRCAISAVVRGNATVTVTVREEDTDA</sequence>
<accession>A0A543ISE2</accession>
<dbReference type="InterPro" id="IPR052707">
    <property type="entry name" value="OsmC_Ohr_Peroxiredoxin"/>
</dbReference>
<dbReference type="Pfam" id="PF02566">
    <property type="entry name" value="OsmC"/>
    <property type="match status" value="1"/>
</dbReference>
<dbReference type="NCBIfam" id="TIGR03562">
    <property type="entry name" value="osmo_induc_OsmC"/>
    <property type="match status" value="1"/>
</dbReference>
<protein>
    <submittedName>
        <fullName evidence="2">OsmC subfamily peroxiredoxin</fullName>
    </submittedName>
</protein>
<dbReference type="Gene3D" id="3.10.450.50">
    <property type="match status" value="1"/>
</dbReference>
<dbReference type="PANTHER" id="PTHR42830">
    <property type="entry name" value="OSMOTICALLY INDUCIBLE FAMILY PROTEIN"/>
    <property type="match status" value="1"/>
</dbReference>
<dbReference type="Proteomes" id="UP000319213">
    <property type="component" value="Unassembled WGS sequence"/>
</dbReference>
<dbReference type="SUPFAM" id="SSF54427">
    <property type="entry name" value="NTF2-like"/>
    <property type="match status" value="1"/>
</dbReference>
<name>A0A543ISE2_9ACTN</name>
<dbReference type="PANTHER" id="PTHR42830:SF1">
    <property type="entry name" value="OSMOTICALLY INDUCIBLE FAMILY PROTEIN"/>
    <property type="match status" value="1"/>
</dbReference>